<keyword evidence="3 6" id="KW-0812">Transmembrane</keyword>
<dbReference type="Proteomes" id="UP000093199">
    <property type="component" value="Unassembled WGS sequence"/>
</dbReference>
<evidence type="ECO:0000256" key="4">
    <source>
        <dbReference type="ARBA" id="ARBA00022989"/>
    </source>
</evidence>
<feature type="transmembrane region" description="Helical" evidence="6">
    <location>
        <begin position="261"/>
        <end position="279"/>
    </location>
</feature>
<gene>
    <name evidence="7" type="ORF">A6M13_13910</name>
</gene>
<feature type="transmembrane region" description="Helical" evidence="6">
    <location>
        <begin position="141"/>
        <end position="159"/>
    </location>
</feature>
<dbReference type="Gene3D" id="1.20.1250.20">
    <property type="entry name" value="MFS general substrate transporter like domains"/>
    <property type="match status" value="1"/>
</dbReference>
<dbReference type="GO" id="GO:0022857">
    <property type="term" value="F:transmembrane transporter activity"/>
    <property type="evidence" value="ECO:0007669"/>
    <property type="project" value="InterPro"/>
</dbReference>
<dbReference type="EMBL" id="MASJ01000016">
    <property type="protein sequence ID" value="OCS85138.1"/>
    <property type="molecule type" value="Genomic_DNA"/>
</dbReference>
<evidence type="ECO:0000256" key="6">
    <source>
        <dbReference type="SAM" id="Phobius"/>
    </source>
</evidence>
<dbReference type="Pfam" id="PF07690">
    <property type="entry name" value="MFS_1"/>
    <property type="match status" value="1"/>
</dbReference>
<feature type="transmembrane region" description="Helical" evidence="6">
    <location>
        <begin position="383"/>
        <end position="403"/>
    </location>
</feature>
<proteinExistence type="predicted"/>
<dbReference type="AlphaFoldDB" id="A0A1C0YD87"/>
<feature type="transmembrane region" description="Helical" evidence="6">
    <location>
        <begin position="44"/>
        <end position="65"/>
    </location>
</feature>
<evidence type="ECO:0000256" key="3">
    <source>
        <dbReference type="ARBA" id="ARBA00022692"/>
    </source>
</evidence>
<keyword evidence="8" id="KW-1185">Reference proteome</keyword>
<dbReference type="InterPro" id="IPR011701">
    <property type="entry name" value="MFS"/>
</dbReference>
<comment type="caution">
    <text evidence="7">The sequence shown here is derived from an EMBL/GenBank/DDBJ whole genome shotgun (WGS) entry which is preliminary data.</text>
</comment>
<dbReference type="SUPFAM" id="SSF103473">
    <property type="entry name" value="MFS general substrate transporter"/>
    <property type="match status" value="1"/>
</dbReference>
<keyword evidence="4 6" id="KW-1133">Transmembrane helix</keyword>
<dbReference type="CDD" id="cd06173">
    <property type="entry name" value="MFS_MefA_like"/>
    <property type="match status" value="1"/>
</dbReference>
<evidence type="ECO:0000313" key="8">
    <source>
        <dbReference type="Proteomes" id="UP000093199"/>
    </source>
</evidence>
<feature type="transmembrane region" description="Helical" evidence="6">
    <location>
        <begin position="355"/>
        <end position="377"/>
    </location>
</feature>
<feature type="transmembrane region" description="Helical" evidence="6">
    <location>
        <begin position="77"/>
        <end position="98"/>
    </location>
</feature>
<keyword evidence="2" id="KW-1003">Cell membrane</keyword>
<feature type="transmembrane region" description="Helical" evidence="6">
    <location>
        <begin position="104"/>
        <end position="129"/>
    </location>
</feature>
<evidence type="ECO:0008006" key="9">
    <source>
        <dbReference type="Google" id="ProtNLM"/>
    </source>
</evidence>
<feature type="transmembrane region" description="Helical" evidence="6">
    <location>
        <begin position="12"/>
        <end position="32"/>
    </location>
</feature>
<keyword evidence="5 6" id="KW-0472">Membrane</keyword>
<dbReference type="STRING" id="33978.A6M13_13910"/>
<evidence type="ECO:0000256" key="5">
    <source>
        <dbReference type="ARBA" id="ARBA00023136"/>
    </source>
</evidence>
<dbReference type="OrthoDB" id="9775268at2"/>
<dbReference type="GO" id="GO:0005886">
    <property type="term" value="C:plasma membrane"/>
    <property type="evidence" value="ECO:0007669"/>
    <property type="project" value="UniProtKB-SubCell"/>
</dbReference>
<reference evidence="7 8" key="1">
    <citation type="submission" date="2016-07" db="EMBL/GenBank/DDBJ databases">
        <title>Caryophanon tenue genome sequencing.</title>
        <authorList>
            <person name="Verma A."/>
            <person name="Pal Y."/>
            <person name="Krishnamurthi S."/>
        </authorList>
    </citation>
    <scope>NUCLEOTIDE SEQUENCE [LARGE SCALE GENOMIC DNA]</scope>
    <source>
        <strain evidence="7 8">DSM 14152</strain>
    </source>
</reference>
<sequence>MMNTYKRATYHLYTFLISKLFGSLGATVYSFGMSMYVLSATSSALSFAINMVIALVPRVLLAPFIGALLDRFPKKPFVIGGELGEILTITALLAYTVTNGLSVTAVYIATFFITIFATCSSLGFTASIANLVDAERLQQALSFNQISTSIASIAGAIIGGMLFGYASMTTFLIVHILLNTVTMLLEMTMNFKLYSTQQEAPAAEKMWTTIKEGLQYVRKRHILARIFLVSILINFFATSLNVGTGFILLEKIALLPQHIGFVEATSAIGMLLTSMYLASRKPAKQPLRMSKWSLIALGAVMMLFAYPLITALAYNINVLFYSICMFLFGAFIIFTNVPIGVILQTEIEEQYRGRVFGLLETAAMSMMPLATILFGLLYDLVPASLLLVISGLCVIICTCLILTTSITTYKAVQPTPPPA</sequence>
<feature type="transmembrane region" description="Helical" evidence="6">
    <location>
        <begin position="291"/>
        <end position="314"/>
    </location>
</feature>
<name>A0A1C0YD87_9BACL</name>
<protein>
    <recommendedName>
        <fullName evidence="9">Permease</fullName>
    </recommendedName>
</protein>
<evidence type="ECO:0000313" key="7">
    <source>
        <dbReference type="EMBL" id="OCS85138.1"/>
    </source>
</evidence>
<comment type="subcellular location">
    <subcellularLocation>
        <location evidence="1">Cell membrane</location>
        <topology evidence="1">Multi-pass membrane protein</topology>
    </subcellularLocation>
</comment>
<dbReference type="PANTHER" id="PTHR23513:SF6">
    <property type="entry name" value="MAJOR FACILITATOR SUPERFAMILY ASSOCIATED DOMAIN-CONTAINING PROTEIN"/>
    <property type="match status" value="1"/>
</dbReference>
<dbReference type="PANTHER" id="PTHR23513">
    <property type="entry name" value="INTEGRAL MEMBRANE EFFLUX PROTEIN-RELATED"/>
    <property type="match status" value="1"/>
</dbReference>
<evidence type="ECO:0000256" key="1">
    <source>
        <dbReference type="ARBA" id="ARBA00004651"/>
    </source>
</evidence>
<evidence type="ECO:0000256" key="2">
    <source>
        <dbReference type="ARBA" id="ARBA00022475"/>
    </source>
</evidence>
<organism evidence="7 8">
    <name type="scientific">Caryophanon tenue</name>
    <dbReference type="NCBI Taxonomy" id="33978"/>
    <lineage>
        <taxon>Bacteria</taxon>
        <taxon>Bacillati</taxon>
        <taxon>Bacillota</taxon>
        <taxon>Bacilli</taxon>
        <taxon>Bacillales</taxon>
        <taxon>Caryophanaceae</taxon>
        <taxon>Caryophanon</taxon>
    </lineage>
</organism>
<dbReference type="InterPro" id="IPR036259">
    <property type="entry name" value="MFS_trans_sf"/>
</dbReference>
<feature type="transmembrane region" description="Helical" evidence="6">
    <location>
        <begin position="320"/>
        <end position="343"/>
    </location>
</feature>
<accession>A0A1C0YD87</accession>
<feature type="transmembrane region" description="Helical" evidence="6">
    <location>
        <begin position="226"/>
        <end position="249"/>
    </location>
</feature>
<feature type="transmembrane region" description="Helical" evidence="6">
    <location>
        <begin position="165"/>
        <end position="185"/>
    </location>
</feature>